<dbReference type="OrthoDB" id="9809908at2"/>
<dbReference type="GO" id="GO:0016020">
    <property type="term" value="C:membrane"/>
    <property type="evidence" value="ECO:0007669"/>
    <property type="project" value="InterPro"/>
</dbReference>
<dbReference type="AlphaFoldDB" id="G8R0J3"/>
<evidence type="ECO:0000313" key="3">
    <source>
        <dbReference type="EMBL" id="AEV32697.1"/>
    </source>
</evidence>
<reference evidence="3 4" key="1">
    <citation type="journal article" date="2012" name="Stand. Genomic Sci.">
        <title>Genome sequence of the orange-pigmented seawater bacterium Owenweeksia hongkongensis type strain (UST20020801(T)).</title>
        <authorList>
            <person name="Riedel T."/>
            <person name="Held B."/>
            <person name="Nolan M."/>
            <person name="Lucas S."/>
            <person name="Lapidus A."/>
            <person name="Tice H."/>
            <person name="Del Rio T.G."/>
            <person name="Cheng J.F."/>
            <person name="Han C."/>
            <person name="Tapia R."/>
            <person name="Goodwin L.A."/>
            <person name="Pitluck S."/>
            <person name="Liolios K."/>
            <person name="Mavromatis K."/>
            <person name="Pagani I."/>
            <person name="Ivanova N."/>
            <person name="Mikhailova N."/>
            <person name="Pati A."/>
            <person name="Chen A."/>
            <person name="Palaniappan K."/>
            <person name="Rohde M."/>
            <person name="Tindall B.J."/>
            <person name="Detter J.C."/>
            <person name="Goker M."/>
            <person name="Woyke T."/>
            <person name="Bristow J."/>
            <person name="Eisen J.A."/>
            <person name="Markowitz V."/>
            <person name="Hugenholtz P."/>
            <person name="Klenk H.P."/>
            <person name="Kyrpides N.C."/>
        </authorList>
    </citation>
    <scope>NUCLEOTIDE SEQUENCE</scope>
    <source>
        <strain evidence="4">DSM 17368 / JCM 12287 / NRRL B-23963</strain>
    </source>
</reference>
<dbReference type="InterPro" id="IPR050640">
    <property type="entry name" value="Bact_2-comp_sensor_kinase"/>
</dbReference>
<dbReference type="HOGENOM" id="CLU_020473_0_1_10"/>
<dbReference type="EMBL" id="CP003156">
    <property type="protein sequence ID" value="AEV32697.1"/>
    <property type="molecule type" value="Genomic_DNA"/>
</dbReference>
<keyword evidence="1" id="KW-0812">Transmembrane</keyword>
<feature type="transmembrane region" description="Helical" evidence="1">
    <location>
        <begin position="84"/>
        <end position="106"/>
    </location>
</feature>
<dbReference type="PANTHER" id="PTHR34220">
    <property type="entry name" value="SENSOR HISTIDINE KINASE YPDA"/>
    <property type="match status" value="1"/>
</dbReference>
<feature type="transmembrane region" description="Helical" evidence="1">
    <location>
        <begin position="126"/>
        <end position="146"/>
    </location>
</feature>
<keyword evidence="4" id="KW-1185">Reference proteome</keyword>
<feature type="transmembrane region" description="Helical" evidence="1">
    <location>
        <begin position="49"/>
        <end position="72"/>
    </location>
</feature>
<organism evidence="3 4">
    <name type="scientific">Owenweeksia hongkongensis (strain DSM 17368 / CIP 108786 / JCM 12287 / NRRL B-23963 / UST20020801)</name>
    <dbReference type="NCBI Taxonomy" id="926562"/>
    <lineage>
        <taxon>Bacteria</taxon>
        <taxon>Pseudomonadati</taxon>
        <taxon>Bacteroidota</taxon>
        <taxon>Flavobacteriia</taxon>
        <taxon>Flavobacteriales</taxon>
        <taxon>Owenweeksiaceae</taxon>
        <taxon>Owenweeksia</taxon>
    </lineage>
</organism>
<dbReference type="GO" id="GO:0000155">
    <property type="term" value="F:phosphorelay sensor kinase activity"/>
    <property type="evidence" value="ECO:0007669"/>
    <property type="project" value="InterPro"/>
</dbReference>
<dbReference type="eggNOG" id="COG2972">
    <property type="taxonomic scope" value="Bacteria"/>
</dbReference>
<dbReference type="Pfam" id="PF06580">
    <property type="entry name" value="His_kinase"/>
    <property type="match status" value="1"/>
</dbReference>
<name>G8R0J3_OWEHD</name>
<evidence type="ECO:0000313" key="4">
    <source>
        <dbReference type="Proteomes" id="UP000005631"/>
    </source>
</evidence>
<feature type="domain" description="Signal transduction histidine kinase internal region" evidence="2">
    <location>
        <begin position="167"/>
        <end position="245"/>
    </location>
</feature>
<feature type="transmembrane region" description="Helical" evidence="1">
    <location>
        <begin position="9"/>
        <end position="29"/>
    </location>
</feature>
<sequence length="350" mass="40519">MGKFTRKDVWAVIIISFVPATIGMLRYFLVDDTHYGNEADAWTNFFIGTLYSLIITSSLYFGCMSILFWLNNKMPWKDNVGKRIVVELGLMFTYSTVVQFLIIFAFSRSVLFDEVLVNVSFYFENILFGNTITLVVITIVEGVYFFRSWKESLLLAEKMKRENMESQLNSLRSQLDPHFLFNSLNVLASLIKKDTTKAEEFVGDFANVYRYVLDVKDEMVVTLSSELKFLESYVSLQRIRFGDAFQVRVNINPRPMILFIPPLCLHELITNAVKHNEVSLENKLTVEIFNRGDNLIVRNNVQKRNEEVTSTALGLENIAKRYTLLTDKPTRFEIIEGHFEAEVPLIEIEE</sequence>
<gene>
    <name evidence="3" type="ordered locus">Oweho_1709</name>
</gene>
<dbReference type="InterPro" id="IPR010559">
    <property type="entry name" value="Sig_transdc_His_kin_internal"/>
</dbReference>
<dbReference type="KEGG" id="oho:Oweho_1709"/>
<accession>G8R0J3</accession>
<keyword evidence="1" id="KW-1133">Transmembrane helix</keyword>
<dbReference type="STRING" id="926562.Oweho_1709"/>
<evidence type="ECO:0000259" key="2">
    <source>
        <dbReference type="Pfam" id="PF06580"/>
    </source>
</evidence>
<dbReference type="Proteomes" id="UP000005631">
    <property type="component" value="Chromosome"/>
</dbReference>
<evidence type="ECO:0000256" key="1">
    <source>
        <dbReference type="SAM" id="Phobius"/>
    </source>
</evidence>
<protein>
    <submittedName>
        <fullName evidence="3">Putative regulator of cell autolysis</fullName>
    </submittedName>
</protein>
<keyword evidence="1" id="KW-0472">Membrane</keyword>
<dbReference type="PANTHER" id="PTHR34220:SF7">
    <property type="entry name" value="SENSOR HISTIDINE KINASE YPDA"/>
    <property type="match status" value="1"/>
</dbReference>
<proteinExistence type="predicted"/>
<dbReference type="RefSeq" id="WP_014202053.1">
    <property type="nucleotide sequence ID" value="NC_016599.1"/>
</dbReference>